<dbReference type="GO" id="GO:0005737">
    <property type="term" value="C:cytoplasm"/>
    <property type="evidence" value="ECO:0007669"/>
    <property type="project" value="UniProtKB-SubCell"/>
</dbReference>
<comment type="subcellular location">
    <subcellularLocation>
        <location evidence="2">Cytoplasm</location>
    </subcellularLocation>
</comment>
<comment type="catalytic activity">
    <reaction evidence="1">
        <text>chorismate = prephenate</text>
        <dbReference type="Rhea" id="RHEA:13897"/>
        <dbReference type="ChEBI" id="CHEBI:29748"/>
        <dbReference type="ChEBI" id="CHEBI:29934"/>
        <dbReference type="EC" id="5.4.99.5"/>
    </reaction>
</comment>
<evidence type="ECO:0000256" key="8">
    <source>
        <dbReference type="ARBA" id="ARBA00023235"/>
    </source>
</evidence>
<evidence type="ECO:0000256" key="4">
    <source>
        <dbReference type="ARBA" id="ARBA00012404"/>
    </source>
</evidence>
<dbReference type="GO" id="GO:0009073">
    <property type="term" value="P:aromatic amino acid family biosynthetic process"/>
    <property type="evidence" value="ECO:0007669"/>
    <property type="project" value="UniProtKB-KW"/>
</dbReference>
<sequence>MIRIHDALPQSLQRLVPCLSSKPWEQKHVSSGFYGLKSQTRHAQKNLSVAVFPSRKKSLARSRTNVFYAQSKNVFQITRDQMDKSRGPWEDSSEALDLDNVRSTLIRLEDSIIFSLIERAQFRRNDAIYQPDAIPVPGFDRTSGVRYSLLEYILREHESLFGKLRKYTSPDEHAFFEDGLPHLVLPPLNYPKVLSKDHDEINVNDTILRIYLQEIVPSITERGDDCNYGSAATYDVMCLQAISKRIHYGKFVAEAKFRANRETYVPLIEKQDAEGLMALLTFPAVEERVVKRVRNKAATYGQDIQDELVEGIIQQEVKYKVEPEEVAQLYSQWIMPITKEVQVMYLLRRLEDEPPSESRNDAT</sequence>
<organism evidence="10 11">
    <name type="scientific">Cymbomonas tetramitiformis</name>
    <dbReference type="NCBI Taxonomy" id="36881"/>
    <lineage>
        <taxon>Eukaryota</taxon>
        <taxon>Viridiplantae</taxon>
        <taxon>Chlorophyta</taxon>
        <taxon>Pyramimonadophyceae</taxon>
        <taxon>Pyramimonadales</taxon>
        <taxon>Pyramimonadaceae</taxon>
        <taxon>Cymbomonas</taxon>
    </lineage>
</organism>
<evidence type="ECO:0000259" key="9">
    <source>
        <dbReference type="Pfam" id="PF01817"/>
    </source>
</evidence>
<dbReference type="InterPro" id="IPR002701">
    <property type="entry name" value="CM_II_prokaryot"/>
</dbReference>
<evidence type="ECO:0000313" key="11">
    <source>
        <dbReference type="Proteomes" id="UP001190700"/>
    </source>
</evidence>
<keyword evidence="6" id="KW-0028">Amino-acid biosynthesis</keyword>
<keyword evidence="11" id="KW-1185">Reference proteome</keyword>
<feature type="domain" description="Chorismate mutase" evidence="9">
    <location>
        <begin position="229"/>
        <end position="342"/>
    </location>
</feature>
<name>A0AAE0CBR7_9CHLO</name>
<keyword evidence="5" id="KW-0963">Cytoplasm</keyword>
<reference evidence="10 11" key="1">
    <citation type="journal article" date="2015" name="Genome Biol. Evol.">
        <title>Comparative Genomics of a Bacterivorous Green Alga Reveals Evolutionary Causalities and Consequences of Phago-Mixotrophic Mode of Nutrition.</title>
        <authorList>
            <person name="Burns J.A."/>
            <person name="Paasch A."/>
            <person name="Narechania A."/>
            <person name="Kim E."/>
        </authorList>
    </citation>
    <scope>NUCLEOTIDE SEQUENCE [LARGE SCALE GENOMIC DNA]</scope>
    <source>
        <strain evidence="10 11">PLY_AMNH</strain>
    </source>
</reference>
<dbReference type="PANTHER" id="PTHR21145:SF12">
    <property type="entry name" value="CHORISMATE MUTASE"/>
    <property type="match status" value="1"/>
</dbReference>
<dbReference type="SUPFAM" id="SSF48600">
    <property type="entry name" value="Chorismate mutase II"/>
    <property type="match status" value="1"/>
</dbReference>
<dbReference type="InterPro" id="IPR008238">
    <property type="entry name" value="Chorismate_mutase_AroQ_euk"/>
</dbReference>
<dbReference type="EC" id="5.4.99.5" evidence="4"/>
<gene>
    <name evidence="10" type="ORF">CYMTET_38567</name>
</gene>
<dbReference type="Gene3D" id="1.10.590.10">
    <property type="entry name" value="Chorismate mutase, AroQ class superfamily, eukaryotic"/>
    <property type="match status" value="1"/>
</dbReference>
<dbReference type="Proteomes" id="UP001190700">
    <property type="component" value="Unassembled WGS sequence"/>
</dbReference>
<comment type="caution">
    <text evidence="10">The sequence shown here is derived from an EMBL/GenBank/DDBJ whole genome shotgun (WGS) entry which is preliminary data.</text>
</comment>
<evidence type="ECO:0000256" key="1">
    <source>
        <dbReference type="ARBA" id="ARBA00000824"/>
    </source>
</evidence>
<evidence type="ECO:0000256" key="3">
    <source>
        <dbReference type="ARBA" id="ARBA00004817"/>
    </source>
</evidence>
<dbReference type="GO" id="GO:0046417">
    <property type="term" value="P:chorismate metabolic process"/>
    <property type="evidence" value="ECO:0007669"/>
    <property type="project" value="InterPro"/>
</dbReference>
<dbReference type="InterPro" id="IPR037039">
    <property type="entry name" value="CM_AroQ_sf_eucaryotic"/>
</dbReference>
<accession>A0AAE0CBR7</accession>
<dbReference type="PANTHER" id="PTHR21145">
    <property type="entry name" value="CHORISMATE MUTASE"/>
    <property type="match status" value="1"/>
</dbReference>
<evidence type="ECO:0000313" key="10">
    <source>
        <dbReference type="EMBL" id="KAK3252122.1"/>
    </source>
</evidence>
<evidence type="ECO:0000256" key="6">
    <source>
        <dbReference type="ARBA" id="ARBA00022605"/>
    </source>
</evidence>
<dbReference type="EMBL" id="LGRX02025614">
    <property type="protein sequence ID" value="KAK3252122.1"/>
    <property type="molecule type" value="Genomic_DNA"/>
</dbReference>
<comment type="pathway">
    <text evidence="3">Metabolic intermediate biosynthesis; prephenate biosynthesis; prephenate from chorismate: step 1/1.</text>
</comment>
<dbReference type="GO" id="GO:0008652">
    <property type="term" value="P:amino acid biosynthetic process"/>
    <property type="evidence" value="ECO:0007669"/>
    <property type="project" value="UniProtKB-KW"/>
</dbReference>
<dbReference type="AlphaFoldDB" id="A0AAE0CBR7"/>
<evidence type="ECO:0000256" key="2">
    <source>
        <dbReference type="ARBA" id="ARBA00004496"/>
    </source>
</evidence>
<protein>
    <recommendedName>
        <fullName evidence="4">chorismate mutase</fullName>
        <ecNumber evidence="4">5.4.99.5</ecNumber>
    </recommendedName>
</protein>
<keyword evidence="7" id="KW-0057">Aromatic amino acid biosynthesis</keyword>
<evidence type="ECO:0000256" key="7">
    <source>
        <dbReference type="ARBA" id="ARBA00023141"/>
    </source>
</evidence>
<proteinExistence type="predicted"/>
<keyword evidence="8" id="KW-0413">Isomerase</keyword>
<evidence type="ECO:0000256" key="5">
    <source>
        <dbReference type="ARBA" id="ARBA00022490"/>
    </source>
</evidence>
<dbReference type="GO" id="GO:0004106">
    <property type="term" value="F:chorismate mutase activity"/>
    <property type="evidence" value="ECO:0007669"/>
    <property type="project" value="UniProtKB-EC"/>
</dbReference>
<dbReference type="NCBIfam" id="TIGR01802">
    <property type="entry name" value="CM_pl-yst"/>
    <property type="match status" value="1"/>
</dbReference>
<dbReference type="PROSITE" id="PS51169">
    <property type="entry name" value="CHORISMATE_MUT_3"/>
    <property type="match status" value="1"/>
</dbReference>
<dbReference type="Pfam" id="PF01817">
    <property type="entry name" value="CM_2"/>
    <property type="match status" value="1"/>
</dbReference>
<dbReference type="InterPro" id="IPR036263">
    <property type="entry name" value="Chorismate_II_sf"/>
</dbReference>